<dbReference type="AlphaFoldDB" id="A0AA88UT28"/>
<protein>
    <recommendedName>
        <fullName evidence="1">DUF4218 domain-containing protein</fullName>
    </recommendedName>
</protein>
<feature type="domain" description="DUF4218" evidence="1">
    <location>
        <begin position="127"/>
        <end position="175"/>
    </location>
</feature>
<dbReference type="PANTHER" id="PTHR48451:SF1">
    <property type="entry name" value="DUF4218 DOMAIN-CONTAINING PROTEIN"/>
    <property type="match status" value="1"/>
</dbReference>
<proteinExistence type="predicted"/>
<dbReference type="Pfam" id="PF13960">
    <property type="entry name" value="DUF4218"/>
    <property type="match status" value="1"/>
</dbReference>
<accession>A0AA88UT28</accession>
<comment type="caution">
    <text evidence="2">The sequence shown here is derived from an EMBL/GenBank/DDBJ whole genome shotgun (WGS) entry which is preliminary data.</text>
</comment>
<organism evidence="2 3">
    <name type="scientific">Escallonia rubra</name>
    <dbReference type="NCBI Taxonomy" id="112253"/>
    <lineage>
        <taxon>Eukaryota</taxon>
        <taxon>Viridiplantae</taxon>
        <taxon>Streptophyta</taxon>
        <taxon>Embryophyta</taxon>
        <taxon>Tracheophyta</taxon>
        <taxon>Spermatophyta</taxon>
        <taxon>Magnoliopsida</taxon>
        <taxon>eudicotyledons</taxon>
        <taxon>Gunneridae</taxon>
        <taxon>Pentapetalae</taxon>
        <taxon>asterids</taxon>
        <taxon>campanulids</taxon>
        <taxon>Escalloniales</taxon>
        <taxon>Escalloniaceae</taxon>
        <taxon>Escallonia</taxon>
    </lineage>
</organism>
<name>A0AA88UT28_9ASTE</name>
<sequence length="250" mass="28870">MWEIKHGALQVRERICNGPSYCTSPTSDIHQRAQSLKHVLTLINQHLCDQPRVTRHGFIEQIRKSRLFRIKIIKAHVMCCMKSGWIVVLEPITQDVPWFLKNRIKLYKQEISRIERLLFQEETRSGYLFTLKGYVRNRSRPEGSIAEGYWLEECVTFCSRYLNDDIETKLNRPVRLDDGGDSSINSGGGRPLGASEGFVQMLYEEGDEALSEEAISLAMGPLKKYESHYGGYSLFKGRHRCEGQEFKHGR</sequence>
<dbReference type="EMBL" id="JAVXUO010000335">
    <property type="protein sequence ID" value="KAK2993241.1"/>
    <property type="molecule type" value="Genomic_DNA"/>
</dbReference>
<evidence type="ECO:0000313" key="3">
    <source>
        <dbReference type="Proteomes" id="UP001187471"/>
    </source>
</evidence>
<evidence type="ECO:0000313" key="2">
    <source>
        <dbReference type="EMBL" id="KAK2993241.1"/>
    </source>
</evidence>
<dbReference type="InterPro" id="IPR025452">
    <property type="entry name" value="DUF4218"/>
</dbReference>
<evidence type="ECO:0000259" key="1">
    <source>
        <dbReference type="Pfam" id="PF13960"/>
    </source>
</evidence>
<reference evidence="2" key="1">
    <citation type="submission" date="2022-12" db="EMBL/GenBank/DDBJ databases">
        <title>Draft genome assemblies for two species of Escallonia (Escalloniales).</title>
        <authorList>
            <person name="Chanderbali A."/>
            <person name="Dervinis C."/>
            <person name="Anghel I."/>
            <person name="Soltis D."/>
            <person name="Soltis P."/>
            <person name="Zapata F."/>
        </authorList>
    </citation>
    <scope>NUCLEOTIDE SEQUENCE</scope>
    <source>
        <strain evidence="2">UCBG92.1500</strain>
        <tissue evidence="2">Leaf</tissue>
    </source>
</reference>
<dbReference type="PANTHER" id="PTHR48451">
    <property type="entry name" value="DUF4218 DOMAIN-CONTAINING PROTEIN"/>
    <property type="match status" value="1"/>
</dbReference>
<keyword evidence="3" id="KW-1185">Reference proteome</keyword>
<dbReference type="Proteomes" id="UP001187471">
    <property type="component" value="Unassembled WGS sequence"/>
</dbReference>
<gene>
    <name evidence="2" type="ORF">RJ640_015720</name>
</gene>